<dbReference type="PROSITE" id="PS51296">
    <property type="entry name" value="RIESKE"/>
    <property type="match status" value="1"/>
</dbReference>
<gene>
    <name evidence="6" type="primary">si:ch211-212d10.2</name>
</gene>
<dbReference type="Gene3D" id="2.102.10.10">
    <property type="entry name" value="Rieske [2Fe-2S] iron-sulphur domain"/>
    <property type="match status" value="1"/>
</dbReference>
<dbReference type="Ensembl" id="ENSGWIT00000017004.1">
    <property type="protein sequence ID" value="ENSGWIP00000015385.1"/>
    <property type="gene ID" value="ENSGWIG00000008628.1"/>
</dbReference>
<proteinExistence type="predicted"/>
<evidence type="ECO:0000256" key="4">
    <source>
        <dbReference type="ARBA" id="ARBA00023014"/>
    </source>
</evidence>
<keyword evidence="4" id="KW-0411">Iron-sulfur</keyword>
<dbReference type="SUPFAM" id="SSF50022">
    <property type="entry name" value="ISP domain"/>
    <property type="match status" value="1"/>
</dbReference>
<dbReference type="InterPro" id="IPR054716">
    <property type="entry name" value="Sol_Rieske_ferrdox_dom"/>
</dbReference>
<evidence type="ECO:0000256" key="1">
    <source>
        <dbReference type="ARBA" id="ARBA00022714"/>
    </source>
</evidence>
<dbReference type="InterPro" id="IPR017941">
    <property type="entry name" value="Rieske_2Fe-2S"/>
</dbReference>
<accession>A0A8C5E2A7</accession>
<dbReference type="PANTHER" id="PTHR21496">
    <property type="entry name" value="FERREDOXIN-RELATED"/>
    <property type="match status" value="1"/>
</dbReference>
<dbReference type="Pfam" id="PF22543">
    <property type="entry name" value="Rieske_4"/>
    <property type="match status" value="1"/>
</dbReference>
<reference evidence="6" key="1">
    <citation type="submission" date="2020-06" db="EMBL/GenBank/DDBJ databases">
        <authorList>
            <consortium name="Wellcome Sanger Institute Data Sharing"/>
        </authorList>
    </citation>
    <scope>NUCLEOTIDE SEQUENCE [LARGE SCALE GENOMIC DNA]</scope>
</reference>
<evidence type="ECO:0000259" key="5">
    <source>
        <dbReference type="PROSITE" id="PS51296"/>
    </source>
</evidence>
<reference evidence="6" key="2">
    <citation type="submission" date="2025-08" db="UniProtKB">
        <authorList>
            <consortium name="Ensembl"/>
        </authorList>
    </citation>
    <scope>IDENTIFICATION</scope>
</reference>
<dbReference type="Proteomes" id="UP000694680">
    <property type="component" value="Chromosome 4"/>
</dbReference>
<keyword evidence="7" id="KW-1185">Reference proteome</keyword>
<evidence type="ECO:0000313" key="6">
    <source>
        <dbReference type="Ensembl" id="ENSGWIP00000015385.1"/>
    </source>
</evidence>
<dbReference type="GO" id="GO:0051537">
    <property type="term" value="F:2 iron, 2 sulfur cluster binding"/>
    <property type="evidence" value="ECO:0007669"/>
    <property type="project" value="UniProtKB-KW"/>
</dbReference>
<organism evidence="6 7">
    <name type="scientific">Gouania willdenowi</name>
    <name type="common">Blunt-snouted clingfish</name>
    <name type="synonym">Lepadogaster willdenowi</name>
    <dbReference type="NCBI Taxonomy" id="441366"/>
    <lineage>
        <taxon>Eukaryota</taxon>
        <taxon>Metazoa</taxon>
        <taxon>Chordata</taxon>
        <taxon>Craniata</taxon>
        <taxon>Vertebrata</taxon>
        <taxon>Euteleostomi</taxon>
        <taxon>Actinopterygii</taxon>
        <taxon>Neopterygii</taxon>
        <taxon>Teleostei</taxon>
        <taxon>Neoteleostei</taxon>
        <taxon>Acanthomorphata</taxon>
        <taxon>Ovalentaria</taxon>
        <taxon>Blenniimorphae</taxon>
        <taxon>Blenniiformes</taxon>
        <taxon>Gobiesocoidei</taxon>
        <taxon>Gobiesocidae</taxon>
        <taxon>Gobiesocinae</taxon>
        <taxon>Gouania</taxon>
    </lineage>
</organism>
<keyword evidence="3" id="KW-0408">Iron</keyword>
<keyword evidence="2" id="KW-0479">Metal-binding</keyword>
<dbReference type="InterPro" id="IPR036922">
    <property type="entry name" value="Rieske_2Fe-2S_sf"/>
</dbReference>
<evidence type="ECO:0000256" key="2">
    <source>
        <dbReference type="ARBA" id="ARBA00022723"/>
    </source>
</evidence>
<feature type="domain" description="Rieske" evidence="5">
    <location>
        <begin position="13"/>
        <end position="113"/>
    </location>
</feature>
<name>A0A8C5E2A7_GOUWI</name>
<sequence>MSSVCVEEDEAQWSCIGSASELSQKRCRLMHSSLGYRSDVCLFYVKGQFFAMDARCSHSGGPLCEGDIEEADGALKVFCPWHDYDFDLKTGKSGSSLQQRVYEVKLEDGNVYVKHASQLSLQPFPVDHKP</sequence>
<dbReference type="AlphaFoldDB" id="A0A8C5E2A7"/>
<evidence type="ECO:0000256" key="3">
    <source>
        <dbReference type="ARBA" id="ARBA00023004"/>
    </source>
</evidence>
<dbReference type="PANTHER" id="PTHR21496:SF19">
    <property type="entry name" value="SI:CH211-212D10.2"/>
    <property type="match status" value="1"/>
</dbReference>
<evidence type="ECO:0000313" key="7">
    <source>
        <dbReference type="Proteomes" id="UP000694680"/>
    </source>
</evidence>
<keyword evidence="1" id="KW-0001">2Fe-2S</keyword>
<dbReference type="OrthoDB" id="426882at2759"/>
<dbReference type="GO" id="GO:0046872">
    <property type="term" value="F:metal ion binding"/>
    <property type="evidence" value="ECO:0007669"/>
    <property type="project" value="UniProtKB-KW"/>
</dbReference>
<reference evidence="6" key="3">
    <citation type="submission" date="2025-09" db="UniProtKB">
        <authorList>
            <consortium name="Ensembl"/>
        </authorList>
    </citation>
    <scope>IDENTIFICATION</scope>
</reference>
<protein>
    <submittedName>
        <fullName evidence="6">Rieske domain-containing protein-like</fullName>
    </submittedName>
</protein>